<keyword evidence="5 7" id="KW-1133">Transmembrane helix</keyword>
<feature type="transmembrane region" description="Helical" evidence="7">
    <location>
        <begin position="128"/>
        <end position="147"/>
    </location>
</feature>
<comment type="subcellular location">
    <subcellularLocation>
        <location evidence="1 7">Cell membrane</location>
        <topology evidence="1 7">Multi-pass membrane protein</topology>
    </subcellularLocation>
</comment>
<dbReference type="PANTHER" id="PTHR33508:SF10">
    <property type="entry name" value="UPF0056 INNER MEMBRANE PROTEIN YHGN"/>
    <property type="match status" value="1"/>
</dbReference>
<keyword evidence="4 7" id="KW-0812">Transmembrane</keyword>
<feature type="transmembrane region" description="Helical" evidence="7">
    <location>
        <begin position="23"/>
        <end position="44"/>
    </location>
</feature>
<feature type="transmembrane region" description="Helical" evidence="7">
    <location>
        <begin position="56"/>
        <end position="75"/>
    </location>
</feature>
<name>A0A2A4YDW4_UNCAE</name>
<evidence type="ECO:0000313" key="9">
    <source>
        <dbReference type="Proteomes" id="UP000217838"/>
    </source>
</evidence>
<dbReference type="EMBL" id="NVUU01000077">
    <property type="protein sequence ID" value="PCI92983.1"/>
    <property type="molecule type" value="Genomic_DNA"/>
</dbReference>
<reference evidence="9" key="1">
    <citation type="submission" date="2017-08" db="EMBL/GenBank/DDBJ databases">
        <title>A dynamic microbial community with high functional redundancy inhabits the cold, oxic subseafloor aquifer.</title>
        <authorList>
            <person name="Tully B.J."/>
            <person name="Wheat C.G."/>
            <person name="Glazer B.T."/>
            <person name="Huber J.A."/>
        </authorList>
    </citation>
    <scope>NUCLEOTIDE SEQUENCE [LARGE SCALE GENOMIC DNA]</scope>
</reference>
<dbReference type="AlphaFoldDB" id="A0A2A4YDW4"/>
<evidence type="ECO:0000256" key="2">
    <source>
        <dbReference type="ARBA" id="ARBA00009784"/>
    </source>
</evidence>
<dbReference type="GO" id="GO:0005886">
    <property type="term" value="C:plasma membrane"/>
    <property type="evidence" value="ECO:0007669"/>
    <property type="project" value="UniProtKB-SubCell"/>
</dbReference>
<dbReference type="Proteomes" id="UP000217838">
    <property type="component" value="Unassembled WGS sequence"/>
</dbReference>
<dbReference type="PANTHER" id="PTHR33508">
    <property type="entry name" value="UPF0056 MEMBRANE PROTEIN YHCE"/>
    <property type="match status" value="1"/>
</dbReference>
<comment type="similarity">
    <text evidence="2 7">Belongs to the UPF0056 (MarC) family.</text>
</comment>
<proteinExistence type="inferred from homology"/>
<organism evidence="8 9">
    <name type="scientific">Aerophobetes bacterium</name>
    <dbReference type="NCBI Taxonomy" id="2030807"/>
    <lineage>
        <taxon>Bacteria</taxon>
        <taxon>Candidatus Aerophobota</taxon>
    </lineage>
</organism>
<keyword evidence="3" id="KW-1003">Cell membrane</keyword>
<protein>
    <recommendedName>
        <fullName evidence="7">UPF0056 membrane protein</fullName>
    </recommendedName>
</protein>
<evidence type="ECO:0000256" key="1">
    <source>
        <dbReference type="ARBA" id="ARBA00004651"/>
    </source>
</evidence>
<dbReference type="NCBIfam" id="TIGR00427">
    <property type="entry name" value="NAAT family transporter"/>
    <property type="match status" value="1"/>
</dbReference>
<feature type="transmembrane region" description="Helical" evidence="7">
    <location>
        <begin position="95"/>
        <end position="116"/>
    </location>
</feature>
<dbReference type="Pfam" id="PF01914">
    <property type="entry name" value="MarC"/>
    <property type="match status" value="1"/>
</dbReference>
<evidence type="ECO:0000313" key="8">
    <source>
        <dbReference type="EMBL" id="PCI92983.1"/>
    </source>
</evidence>
<dbReference type="InterPro" id="IPR002771">
    <property type="entry name" value="Multi_antbiot-R_MarC"/>
</dbReference>
<keyword evidence="6 7" id="KW-0472">Membrane</keyword>
<gene>
    <name evidence="8" type="ORF">COB11_06185</name>
</gene>
<evidence type="ECO:0000256" key="5">
    <source>
        <dbReference type="ARBA" id="ARBA00022989"/>
    </source>
</evidence>
<evidence type="ECO:0000256" key="6">
    <source>
        <dbReference type="ARBA" id="ARBA00023136"/>
    </source>
</evidence>
<accession>A0A2A4YDW4</accession>
<sequence length="191" mass="20718">MDPIGNVPLYVALLKKLPPKRQVVVIIRELIFALIVIYAFYFGGNYFLGALDISKETIQVSGGIILFLIALKMIFPTKHNEFHDDISEGAVAEPILVPLAIPLVAGPSVLAAVMIYSRQNVAMSDGAIAIAIAWIITTLILITSPFLNKILGPRGLTALERLMGLVLTLLAIQMFLEGVGGFIAHPEHFAE</sequence>
<evidence type="ECO:0000256" key="3">
    <source>
        <dbReference type="ARBA" id="ARBA00022475"/>
    </source>
</evidence>
<evidence type="ECO:0000256" key="7">
    <source>
        <dbReference type="RuleBase" id="RU362048"/>
    </source>
</evidence>
<comment type="caution">
    <text evidence="8">The sequence shown here is derived from an EMBL/GenBank/DDBJ whole genome shotgun (WGS) entry which is preliminary data.</text>
</comment>
<feature type="transmembrane region" description="Helical" evidence="7">
    <location>
        <begin position="162"/>
        <end position="184"/>
    </location>
</feature>
<evidence type="ECO:0000256" key="4">
    <source>
        <dbReference type="ARBA" id="ARBA00022692"/>
    </source>
</evidence>
<comment type="caution">
    <text evidence="7">Lacks conserved residue(s) required for the propagation of feature annotation.</text>
</comment>